<evidence type="ECO:0000313" key="2">
    <source>
        <dbReference type="Proteomes" id="UP000178168"/>
    </source>
</evidence>
<dbReference type="AlphaFoldDB" id="A0A1G2SMY6"/>
<evidence type="ECO:0000313" key="1">
    <source>
        <dbReference type="EMBL" id="OHA86162.1"/>
    </source>
</evidence>
<dbReference type="PANTHER" id="PTHR30289">
    <property type="entry name" value="UNCHARACTERIZED PROTEIN YBCL-RELATED"/>
    <property type="match status" value="1"/>
</dbReference>
<evidence type="ECO:0008006" key="3">
    <source>
        <dbReference type="Google" id="ProtNLM"/>
    </source>
</evidence>
<dbReference type="Proteomes" id="UP000178168">
    <property type="component" value="Unassembled WGS sequence"/>
</dbReference>
<proteinExistence type="predicted"/>
<comment type="caution">
    <text evidence="1">The sequence shown here is derived from an EMBL/GenBank/DDBJ whole genome shotgun (WGS) entry which is preliminary data.</text>
</comment>
<dbReference type="Pfam" id="PF01161">
    <property type="entry name" value="PBP"/>
    <property type="match status" value="1"/>
</dbReference>
<dbReference type="PANTHER" id="PTHR30289:SF1">
    <property type="entry name" value="PEBP (PHOSPHATIDYLETHANOLAMINE-BINDING PROTEIN) FAMILY PROTEIN"/>
    <property type="match status" value="1"/>
</dbReference>
<accession>A0A1G2SMY6</accession>
<name>A0A1G2SMY6_9BACT</name>
<dbReference type="InterPro" id="IPR008914">
    <property type="entry name" value="PEBP"/>
</dbReference>
<dbReference type="Gene3D" id="3.90.280.10">
    <property type="entry name" value="PEBP-like"/>
    <property type="match status" value="1"/>
</dbReference>
<dbReference type="InterPro" id="IPR036610">
    <property type="entry name" value="PEBP-like_sf"/>
</dbReference>
<dbReference type="EMBL" id="MHUZ01000008">
    <property type="protein sequence ID" value="OHA86162.1"/>
    <property type="molecule type" value="Genomic_DNA"/>
</dbReference>
<dbReference type="InterPro" id="IPR005247">
    <property type="entry name" value="YbhB_YbcL/LppC-like"/>
</dbReference>
<organism evidence="1 2">
    <name type="scientific">Candidatus Yonathbacteria bacterium RIFOXYD1_FULL_52_36</name>
    <dbReference type="NCBI Taxonomy" id="1802730"/>
    <lineage>
        <taxon>Bacteria</taxon>
        <taxon>Candidatus Yonathiibacteriota</taxon>
    </lineage>
</organism>
<sequence length="146" mass="16007">MKITSTAFEHDGTIPALYTCDGKNVNPPLSISDIPAEAKTLALIVDDPDASTGMWVHWTMWNIPASEGEISEDMVLAGATEGDTDFKESRYGGPCPHEGKHRYFFRAYALDTELSLEEGASRTELDAAMKGHIVAEAELVGRYKRT</sequence>
<dbReference type="NCBIfam" id="TIGR00481">
    <property type="entry name" value="YbhB/YbcL family Raf kinase inhibitor-like protein"/>
    <property type="match status" value="1"/>
</dbReference>
<dbReference type="SUPFAM" id="SSF49777">
    <property type="entry name" value="PEBP-like"/>
    <property type="match status" value="1"/>
</dbReference>
<gene>
    <name evidence="1" type="ORF">A2591_01285</name>
</gene>
<protein>
    <recommendedName>
        <fullName evidence="3">Kinase inhibitor</fullName>
    </recommendedName>
</protein>
<dbReference type="CDD" id="cd00865">
    <property type="entry name" value="PEBP_bact_arch"/>
    <property type="match status" value="1"/>
</dbReference>
<reference evidence="1 2" key="1">
    <citation type="journal article" date="2016" name="Nat. Commun.">
        <title>Thousands of microbial genomes shed light on interconnected biogeochemical processes in an aquifer system.</title>
        <authorList>
            <person name="Anantharaman K."/>
            <person name="Brown C.T."/>
            <person name="Hug L.A."/>
            <person name="Sharon I."/>
            <person name="Castelle C.J."/>
            <person name="Probst A.J."/>
            <person name="Thomas B.C."/>
            <person name="Singh A."/>
            <person name="Wilkins M.J."/>
            <person name="Karaoz U."/>
            <person name="Brodie E.L."/>
            <person name="Williams K.H."/>
            <person name="Hubbard S.S."/>
            <person name="Banfield J.F."/>
        </authorList>
    </citation>
    <scope>NUCLEOTIDE SEQUENCE [LARGE SCALE GENOMIC DNA]</scope>
</reference>
<dbReference type="STRING" id="1802730.A2591_01285"/>